<protein>
    <submittedName>
        <fullName evidence="1">Transposase protein</fullName>
    </submittedName>
</protein>
<organism evidence="1 2">
    <name type="scientific">Klebsiella pneumoniae</name>
    <dbReference type="NCBI Taxonomy" id="573"/>
    <lineage>
        <taxon>Bacteria</taxon>
        <taxon>Pseudomonadati</taxon>
        <taxon>Pseudomonadota</taxon>
        <taxon>Gammaproteobacteria</taxon>
        <taxon>Enterobacterales</taxon>
        <taxon>Enterobacteriaceae</taxon>
        <taxon>Klebsiella/Raoultella group</taxon>
        <taxon>Klebsiella</taxon>
        <taxon>Klebsiella pneumoniae complex</taxon>
    </lineage>
</organism>
<dbReference type="EMBL" id="UGMG01000001">
    <property type="protein sequence ID" value="STV61554.1"/>
    <property type="molecule type" value="Genomic_DNA"/>
</dbReference>
<accession>A0A378C4H4</accession>
<reference evidence="1 2" key="1">
    <citation type="submission" date="2018-06" db="EMBL/GenBank/DDBJ databases">
        <authorList>
            <consortium name="Pathogen Informatics"/>
            <person name="Doyle S."/>
        </authorList>
    </citation>
    <scope>NUCLEOTIDE SEQUENCE [LARGE SCALE GENOMIC DNA]</scope>
    <source>
        <strain evidence="1 2">NCTC11679</strain>
    </source>
</reference>
<evidence type="ECO:0000313" key="2">
    <source>
        <dbReference type="Proteomes" id="UP000255239"/>
    </source>
</evidence>
<proteinExistence type="predicted"/>
<name>A0A378C4H4_KLEPN</name>
<dbReference type="Proteomes" id="UP000255239">
    <property type="component" value="Unassembled WGS sequence"/>
</dbReference>
<dbReference type="AlphaFoldDB" id="A0A378C4H4"/>
<evidence type="ECO:0000313" key="1">
    <source>
        <dbReference type="EMBL" id="STV61554.1"/>
    </source>
</evidence>
<gene>
    <name evidence="1" type="ORF">NCTC11679_02710</name>
</gene>
<sequence>MADYNRRFGKVPRHDFDVHRAVEHDEDLGLIFTVREKRKVSKSLTIQYDKMLYLIEDSELSRRAIGKYIDVYHYPDGRKELRLNGTLLPYSTYDRTVRNRPGRDCR</sequence>